<dbReference type="NCBIfam" id="NF002537">
    <property type="entry name" value="PRK02090.1"/>
    <property type="match status" value="1"/>
</dbReference>
<dbReference type="Gene3D" id="3.40.50.620">
    <property type="entry name" value="HUPs"/>
    <property type="match status" value="1"/>
</dbReference>
<sequence length="256" mass="28136">MVKSAVLPDIDEKAIADEARALEARYGGLDSRLIIELAVDHLFNEEIAVVSSFGAESAVLLHLISEVDHSTPVIFLDTGKHFSATLAHRDRLVEEFGLTDVRNVYPLPVSLKEKDPFGALSMTDKDRCCHIRKVEPMARAVAPYRAWMTGRKQFQASTRAELPVFEAVGPRIRINPLARWQTTDLQAYMVAHGLSAHPLVEKGYRSIGCMPCTRPVADGEDQRAGRWAGSDKTECGIHLTGLTDTLSNLSPTGTNS</sequence>
<reference evidence="6 7" key="1">
    <citation type="submission" date="2018-06" db="EMBL/GenBank/DDBJ databases">
        <title>Genomic Encyclopedia of Type Strains, Phase III (KMG-III): the genomes of soil and plant-associated and newly described type strains.</title>
        <authorList>
            <person name="Whitman W."/>
        </authorList>
    </citation>
    <scope>NUCLEOTIDE SEQUENCE [LARGE SCALE GENOMIC DNA]</scope>
    <source>
        <strain evidence="6 7">ORS 1419</strain>
    </source>
</reference>
<feature type="binding site" evidence="4">
    <location>
        <position position="129"/>
    </location>
    <ligand>
        <name>[4Fe-4S] cluster</name>
        <dbReference type="ChEBI" id="CHEBI:49883"/>
    </ligand>
</feature>
<evidence type="ECO:0000313" key="6">
    <source>
        <dbReference type="EMBL" id="PYE87435.1"/>
    </source>
</evidence>
<dbReference type="PIRSF" id="PIRSF000857">
    <property type="entry name" value="PAPS_reductase"/>
    <property type="match status" value="1"/>
</dbReference>
<proteinExistence type="inferred from homology"/>
<dbReference type="EC" id="1.8.4.10" evidence="4"/>
<dbReference type="GO" id="GO:0004604">
    <property type="term" value="F:phosphoadenylyl-sulfate reductase (thioredoxin) activity"/>
    <property type="evidence" value="ECO:0007669"/>
    <property type="project" value="UniProtKB-UniRule"/>
</dbReference>
<dbReference type="Proteomes" id="UP000247454">
    <property type="component" value="Unassembled WGS sequence"/>
</dbReference>
<dbReference type="AlphaFoldDB" id="A0A318SZ62"/>
<dbReference type="Pfam" id="PF01507">
    <property type="entry name" value="PAPS_reduct"/>
    <property type="match status" value="1"/>
</dbReference>
<feature type="binding site" evidence="4">
    <location>
        <position position="209"/>
    </location>
    <ligand>
        <name>[4Fe-4S] cluster</name>
        <dbReference type="ChEBI" id="CHEBI:49883"/>
    </ligand>
</feature>
<keyword evidence="4" id="KW-0411">Iron-sulfur</keyword>
<dbReference type="HAMAP" id="MF_00063">
    <property type="entry name" value="CysH"/>
    <property type="match status" value="1"/>
</dbReference>
<evidence type="ECO:0000256" key="2">
    <source>
        <dbReference type="ARBA" id="ARBA00023002"/>
    </source>
</evidence>
<comment type="pathway">
    <text evidence="3 4">Sulfur metabolism; hydrogen sulfide biosynthesis; sulfite from sulfate.</text>
</comment>
<comment type="subcellular location">
    <subcellularLocation>
        <location evidence="4">Cytoplasm</location>
    </subcellularLocation>
</comment>
<dbReference type="RefSeq" id="WP_110752363.1">
    <property type="nucleotide sequence ID" value="NZ_QJTF01000013.1"/>
</dbReference>
<comment type="similarity">
    <text evidence="1 4">Belongs to the PAPS reductase family. CysH subfamily.</text>
</comment>
<organism evidence="6 7">
    <name type="scientific">Phyllobacterium leguminum</name>
    <dbReference type="NCBI Taxonomy" id="314237"/>
    <lineage>
        <taxon>Bacteria</taxon>
        <taxon>Pseudomonadati</taxon>
        <taxon>Pseudomonadota</taxon>
        <taxon>Alphaproteobacteria</taxon>
        <taxon>Hyphomicrobiales</taxon>
        <taxon>Phyllobacteriaceae</taxon>
        <taxon>Phyllobacterium</taxon>
    </lineage>
</organism>
<keyword evidence="2 4" id="KW-0560">Oxidoreductase</keyword>
<keyword evidence="4" id="KW-0479">Metal-binding</keyword>
<dbReference type="SUPFAM" id="SSF52402">
    <property type="entry name" value="Adenine nucleotide alpha hydrolases-like"/>
    <property type="match status" value="1"/>
</dbReference>
<dbReference type="GO" id="GO:0046872">
    <property type="term" value="F:metal ion binding"/>
    <property type="evidence" value="ECO:0007669"/>
    <property type="project" value="UniProtKB-KW"/>
</dbReference>
<feature type="binding site" evidence="4">
    <location>
        <position position="212"/>
    </location>
    <ligand>
        <name>[4Fe-4S] cluster</name>
        <dbReference type="ChEBI" id="CHEBI:49883"/>
    </ligand>
</feature>
<dbReference type="GO" id="GO:0070814">
    <property type="term" value="P:hydrogen sulfide biosynthetic process"/>
    <property type="evidence" value="ECO:0007669"/>
    <property type="project" value="UniProtKB-UniRule"/>
</dbReference>
<evidence type="ECO:0000259" key="5">
    <source>
        <dbReference type="Pfam" id="PF01507"/>
    </source>
</evidence>
<dbReference type="InterPro" id="IPR014729">
    <property type="entry name" value="Rossmann-like_a/b/a_fold"/>
</dbReference>
<feature type="domain" description="Phosphoadenosine phosphosulphate reductase" evidence="5">
    <location>
        <begin position="47"/>
        <end position="215"/>
    </location>
</feature>
<dbReference type="InterPro" id="IPR004511">
    <property type="entry name" value="PAPS/APS_Rdtase"/>
</dbReference>
<keyword evidence="7" id="KW-1185">Reference proteome</keyword>
<evidence type="ECO:0000256" key="3">
    <source>
        <dbReference type="ARBA" id="ARBA00024327"/>
    </source>
</evidence>
<dbReference type="GO" id="GO:0005737">
    <property type="term" value="C:cytoplasm"/>
    <property type="evidence" value="ECO:0007669"/>
    <property type="project" value="UniProtKB-SubCell"/>
</dbReference>
<dbReference type="PANTHER" id="PTHR46509">
    <property type="entry name" value="PHOSPHOADENOSINE PHOSPHOSULFATE REDUCTASE"/>
    <property type="match status" value="1"/>
</dbReference>
<evidence type="ECO:0000256" key="1">
    <source>
        <dbReference type="ARBA" id="ARBA00009732"/>
    </source>
</evidence>
<comment type="cofactor">
    <cofactor evidence="4">
        <name>[4Fe-4S] cluster</name>
        <dbReference type="ChEBI" id="CHEBI:49883"/>
    </cofactor>
    <text evidence="4">Binds 1 [4Fe-4S] cluster per subunit.</text>
</comment>
<gene>
    <name evidence="4" type="primary">cysH</name>
    <name evidence="6" type="ORF">C7477_11357</name>
</gene>
<name>A0A318SZ62_9HYPH</name>
<dbReference type="OrthoDB" id="9794018at2"/>
<dbReference type="PANTHER" id="PTHR46509:SF1">
    <property type="entry name" value="PHOSPHOADENOSINE PHOSPHOSULFATE REDUCTASE"/>
    <property type="match status" value="1"/>
</dbReference>
<dbReference type="GO" id="GO:0019379">
    <property type="term" value="P:sulfate assimilation, phosphoadenylyl sulfate reduction by phosphoadenylyl-sulfate reductase (thioredoxin)"/>
    <property type="evidence" value="ECO:0007669"/>
    <property type="project" value="UniProtKB-UniRule"/>
</dbReference>
<accession>A0A318SZ62</accession>
<feature type="active site" description="Nucleophile; cysteine thiosulfonate intermediate" evidence="4">
    <location>
        <position position="235"/>
    </location>
</feature>
<dbReference type="GO" id="GO:0043866">
    <property type="term" value="F:adenylyl-sulfate reductase (thioredoxin) activity"/>
    <property type="evidence" value="ECO:0007669"/>
    <property type="project" value="UniProtKB-EC"/>
</dbReference>
<keyword evidence="4" id="KW-0963">Cytoplasm</keyword>
<keyword evidence="4" id="KW-0408">Iron</keyword>
<feature type="binding site" evidence="4">
    <location>
        <position position="128"/>
    </location>
    <ligand>
        <name>[4Fe-4S] cluster</name>
        <dbReference type="ChEBI" id="CHEBI:49883"/>
    </ligand>
</feature>
<dbReference type="EMBL" id="QJTF01000013">
    <property type="protein sequence ID" value="PYE87435.1"/>
    <property type="molecule type" value="Genomic_DNA"/>
</dbReference>
<comment type="function">
    <text evidence="4">Catalyzes the formation of sulfite from adenosine 5'-phosphosulfate (APS) using thioredoxin as an electron donor.</text>
</comment>
<protein>
    <recommendedName>
        <fullName evidence="4">Adenosine 5'-phosphosulfate reductase</fullName>
        <shortName evidence="4">APS reductase</shortName>
        <ecNumber evidence="4">1.8.4.10</ecNumber>
    </recommendedName>
    <alternativeName>
        <fullName evidence="4">5'-adenylylsulfate reductase</fullName>
    </alternativeName>
    <alternativeName>
        <fullName evidence="4">Thioredoxin-dependent 5'-adenylylsulfate reductase</fullName>
    </alternativeName>
</protein>
<evidence type="ECO:0000256" key="4">
    <source>
        <dbReference type="HAMAP-Rule" id="MF_00063"/>
    </source>
</evidence>
<dbReference type="GO" id="GO:0051539">
    <property type="term" value="F:4 iron, 4 sulfur cluster binding"/>
    <property type="evidence" value="ECO:0007669"/>
    <property type="project" value="UniProtKB-UniRule"/>
</dbReference>
<dbReference type="NCBIfam" id="TIGR00434">
    <property type="entry name" value="cysH"/>
    <property type="match status" value="1"/>
</dbReference>
<evidence type="ECO:0000313" key="7">
    <source>
        <dbReference type="Proteomes" id="UP000247454"/>
    </source>
</evidence>
<dbReference type="InterPro" id="IPR002500">
    <property type="entry name" value="PAPS_reduct_dom"/>
</dbReference>
<comment type="catalytic activity">
    <reaction evidence="4">
        <text>[thioredoxin]-disulfide + sulfite + AMP + 2 H(+) = adenosine 5'-phosphosulfate + [thioredoxin]-dithiol</text>
        <dbReference type="Rhea" id="RHEA:21976"/>
        <dbReference type="Rhea" id="RHEA-COMP:10698"/>
        <dbReference type="Rhea" id="RHEA-COMP:10700"/>
        <dbReference type="ChEBI" id="CHEBI:15378"/>
        <dbReference type="ChEBI" id="CHEBI:17359"/>
        <dbReference type="ChEBI" id="CHEBI:29950"/>
        <dbReference type="ChEBI" id="CHEBI:50058"/>
        <dbReference type="ChEBI" id="CHEBI:58243"/>
        <dbReference type="ChEBI" id="CHEBI:456215"/>
        <dbReference type="EC" id="1.8.4.10"/>
    </reaction>
</comment>
<comment type="caution">
    <text evidence="6">The sequence shown here is derived from an EMBL/GenBank/DDBJ whole genome shotgun (WGS) entry which is preliminary data.</text>
</comment>